<dbReference type="AlphaFoldDB" id="A0A5J4UPM5"/>
<protein>
    <submittedName>
        <fullName evidence="2">Uncharacterized protein</fullName>
    </submittedName>
</protein>
<name>A0A5J4UPM5_9EUKA</name>
<sequence>MEQRQIIHLSIKTSIKQSSTENEIRQSRGNNNITDLAGTIVEHQIKELIHQIPFNWINRENSGDRAEIKRHGSKTSTRQFGRLPFGPVPDVGRDLLMRCRR</sequence>
<dbReference type="EMBL" id="SNRW01013616">
    <property type="protein sequence ID" value="KAA6372419.1"/>
    <property type="molecule type" value="Genomic_DNA"/>
</dbReference>
<evidence type="ECO:0000313" key="2">
    <source>
        <dbReference type="EMBL" id="KAA6372419.1"/>
    </source>
</evidence>
<comment type="caution">
    <text evidence="2">The sequence shown here is derived from an EMBL/GenBank/DDBJ whole genome shotgun (WGS) entry which is preliminary data.</text>
</comment>
<organism evidence="2 3">
    <name type="scientific">Streblomastix strix</name>
    <dbReference type="NCBI Taxonomy" id="222440"/>
    <lineage>
        <taxon>Eukaryota</taxon>
        <taxon>Metamonada</taxon>
        <taxon>Preaxostyla</taxon>
        <taxon>Oxymonadida</taxon>
        <taxon>Streblomastigidae</taxon>
        <taxon>Streblomastix</taxon>
    </lineage>
</organism>
<evidence type="ECO:0000256" key="1">
    <source>
        <dbReference type="SAM" id="MobiDB-lite"/>
    </source>
</evidence>
<feature type="region of interest" description="Disordered" evidence="1">
    <location>
        <begin position="65"/>
        <end position="85"/>
    </location>
</feature>
<reference evidence="2 3" key="1">
    <citation type="submission" date="2019-03" db="EMBL/GenBank/DDBJ databases">
        <title>Single cell metagenomics reveals metabolic interactions within the superorganism composed of flagellate Streblomastix strix and complex community of Bacteroidetes bacteria on its surface.</title>
        <authorList>
            <person name="Treitli S.C."/>
            <person name="Kolisko M."/>
            <person name="Husnik F."/>
            <person name="Keeling P."/>
            <person name="Hampl V."/>
        </authorList>
    </citation>
    <scope>NUCLEOTIDE SEQUENCE [LARGE SCALE GENOMIC DNA]</scope>
    <source>
        <strain evidence="2">ST1C</strain>
    </source>
</reference>
<dbReference type="Proteomes" id="UP000324800">
    <property type="component" value="Unassembled WGS sequence"/>
</dbReference>
<gene>
    <name evidence="2" type="ORF">EZS28_032055</name>
</gene>
<evidence type="ECO:0000313" key="3">
    <source>
        <dbReference type="Proteomes" id="UP000324800"/>
    </source>
</evidence>
<proteinExistence type="predicted"/>
<accession>A0A5J4UPM5</accession>